<name>A0A7Y4F0A1_VIBAL</name>
<protein>
    <submittedName>
        <fullName evidence="2">Uncharacterized protein</fullName>
    </submittedName>
</protein>
<reference evidence="2 3" key="1">
    <citation type="submission" date="2019-09" db="EMBL/GenBank/DDBJ databases">
        <title>Draft genome sequencing and comparative genomics of hatchery-associated Vibrios.</title>
        <authorList>
            <person name="Kehlet-Delgado H."/>
            <person name="Mueller R.S."/>
        </authorList>
    </citation>
    <scope>NUCLEOTIDE SEQUENCE [LARGE SCALE GENOMIC DNA]</scope>
    <source>
        <strain evidence="2 3">081416A</strain>
    </source>
</reference>
<gene>
    <name evidence="2" type="ORF">F0254_20350</name>
</gene>
<dbReference type="EMBL" id="VTYF01000015">
    <property type="protein sequence ID" value="NOI11189.1"/>
    <property type="molecule type" value="Genomic_DNA"/>
</dbReference>
<evidence type="ECO:0000256" key="1">
    <source>
        <dbReference type="SAM" id="SignalP"/>
    </source>
</evidence>
<dbReference type="RefSeq" id="WP_031831013.1">
    <property type="nucleotide sequence ID" value="NZ_JAGDLQ010000012.1"/>
</dbReference>
<keyword evidence="1" id="KW-0732">Signal</keyword>
<accession>A0A7Y4F0A1</accession>
<feature type="chain" id="PRO_5031448387" evidence="1">
    <location>
        <begin position="20"/>
        <end position="162"/>
    </location>
</feature>
<dbReference type="AlphaFoldDB" id="A0A7Y4F0A1"/>
<evidence type="ECO:0000313" key="3">
    <source>
        <dbReference type="Proteomes" id="UP000532247"/>
    </source>
</evidence>
<comment type="caution">
    <text evidence="2">The sequence shown here is derived from an EMBL/GenBank/DDBJ whole genome shotgun (WGS) entry which is preliminary data.</text>
</comment>
<sequence>MKKLIITMGLSLLASSAVANVDPVVSEYQKIDALQKLAPSLSEVLIAVNARTATGCEMVSPFDSLVKYEEVIGLAAYVKMQGGMDGSEELVQLLDKATIAVCQSLISSMIEKPQAMTELAKQLKAITSKHAQAIADGVDHETASKQLSEDYAELRNKYLEQN</sequence>
<dbReference type="Proteomes" id="UP000532247">
    <property type="component" value="Unassembled WGS sequence"/>
</dbReference>
<feature type="signal peptide" evidence="1">
    <location>
        <begin position="1"/>
        <end position="19"/>
    </location>
</feature>
<proteinExistence type="predicted"/>
<evidence type="ECO:0000313" key="2">
    <source>
        <dbReference type="EMBL" id="NOI11189.1"/>
    </source>
</evidence>
<organism evidence="2 3">
    <name type="scientific">Vibrio alginolyticus</name>
    <dbReference type="NCBI Taxonomy" id="663"/>
    <lineage>
        <taxon>Bacteria</taxon>
        <taxon>Pseudomonadati</taxon>
        <taxon>Pseudomonadota</taxon>
        <taxon>Gammaproteobacteria</taxon>
        <taxon>Vibrionales</taxon>
        <taxon>Vibrionaceae</taxon>
        <taxon>Vibrio</taxon>
    </lineage>
</organism>